<keyword evidence="2" id="KW-1185">Reference proteome</keyword>
<dbReference type="InParanoid" id="A0A1Y1Y5K0"/>
<dbReference type="OrthoDB" id="2393577at2759"/>
<evidence type="ECO:0000313" key="2">
    <source>
        <dbReference type="Proteomes" id="UP000193498"/>
    </source>
</evidence>
<dbReference type="EMBL" id="MCFE01000240">
    <property type="protein sequence ID" value="ORX93292.1"/>
    <property type="molecule type" value="Genomic_DNA"/>
</dbReference>
<sequence length="243" mass="28153">MFVHHVETDGYITGGRAQQTSFVPFHIAQVMDFSTYTRFYFPLVKGNGYEYTEIYPGSEQYLFRYKYKMHHNQTLTKYGYLVSEGTKEMIFHMTISDKRQVANELKLMKEIQKHPRVPDGLTVLDHSTASAVRYEIQERRRSKVRLTRKPSILDHQITKIKRKISFDKTLPGDTHQRKLKFNNVDMVCPFDPDAPSSTVSDPLKIPLLSIPAKSALKPTTVRKPGNLTERLLRRATFLILSKS</sequence>
<comment type="caution">
    <text evidence="1">The sequence shown here is derived from an EMBL/GenBank/DDBJ whole genome shotgun (WGS) entry which is preliminary data.</text>
</comment>
<reference evidence="1 2" key="1">
    <citation type="submission" date="2016-07" db="EMBL/GenBank/DDBJ databases">
        <title>Pervasive Adenine N6-methylation of Active Genes in Fungi.</title>
        <authorList>
            <consortium name="DOE Joint Genome Institute"/>
            <person name="Mondo S.J."/>
            <person name="Dannebaum R.O."/>
            <person name="Kuo R.C."/>
            <person name="Labutti K."/>
            <person name="Haridas S."/>
            <person name="Kuo A."/>
            <person name="Salamov A."/>
            <person name="Ahrendt S.R."/>
            <person name="Lipzen A."/>
            <person name="Sullivan W."/>
            <person name="Andreopoulos W.B."/>
            <person name="Clum A."/>
            <person name="Lindquist E."/>
            <person name="Daum C."/>
            <person name="Ramamoorthy G.K."/>
            <person name="Gryganskyi A."/>
            <person name="Culley D."/>
            <person name="Magnuson J.K."/>
            <person name="James T.Y."/>
            <person name="O'Malley M.A."/>
            <person name="Stajich J.E."/>
            <person name="Spatafora J.W."/>
            <person name="Visel A."/>
            <person name="Grigoriev I.V."/>
        </authorList>
    </citation>
    <scope>NUCLEOTIDE SEQUENCE [LARGE SCALE GENOMIC DNA]</scope>
    <source>
        <strain evidence="1 2">CBS 931.73</strain>
    </source>
</reference>
<gene>
    <name evidence="1" type="ORF">K493DRAFT_353530</name>
</gene>
<dbReference type="AlphaFoldDB" id="A0A1Y1Y5K0"/>
<protein>
    <submittedName>
        <fullName evidence="1">Uncharacterized protein</fullName>
    </submittedName>
</protein>
<dbReference type="Proteomes" id="UP000193498">
    <property type="component" value="Unassembled WGS sequence"/>
</dbReference>
<name>A0A1Y1Y5K0_9FUNG</name>
<evidence type="ECO:0000313" key="1">
    <source>
        <dbReference type="EMBL" id="ORX93292.1"/>
    </source>
</evidence>
<accession>A0A1Y1Y5K0</accession>
<proteinExistence type="predicted"/>
<organism evidence="1 2">
    <name type="scientific">Basidiobolus meristosporus CBS 931.73</name>
    <dbReference type="NCBI Taxonomy" id="1314790"/>
    <lineage>
        <taxon>Eukaryota</taxon>
        <taxon>Fungi</taxon>
        <taxon>Fungi incertae sedis</taxon>
        <taxon>Zoopagomycota</taxon>
        <taxon>Entomophthoromycotina</taxon>
        <taxon>Basidiobolomycetes</taxon>
        <taxon>Basidiobolales</taxon>
        <taxon>Basidiobolaceae</taxon>
        <taxon>Basidiobolus</taxon>
    </lineage>
</organism>